<evidence type="ECO:0000256" key="1">
    <source>
        <dbReference type="SAM" id="MobiDB-lite"/>
    </source>
</evidence>
<dbReference type="AlphaFoldDB" id="A0A6I4UGH4"/>
<sequence>MVSRKANSSSPGSRTGEDSRQERRTAKRVKPPLGEATLRDLALHYAARFATTGARLEGYLVRKIRERGLAEDADGRTIEVDIPALVARLVELGYVDDDAYARGRARDLGARGYGARRVEESLRHAGVGEGLRQAHAPGEAASRRAAALMARKRRLGPYGASAEEGSDPLAARKAREKAVAAMLRAGHQYEHARFILAARSFEDVEEWLGEAADDEGIEDQW</sequence>
<comment type="caution">
    <text evidence="2">The sequence shown here is derived from an EMBL/GenBank/DDBJ whole genome shotgun (WGS) entry which is preliminary data.</text>
</comment>
<reference evidence="2 3" key="1">
    <citation type="submission" date="2019-12" db="EMBL/GenBank/DDBJ databases">
        <title>Genomic-based taxomic classification of the family Erythrobacteraceae.</title>
        <authorList>
            <person name="Xu L."/>
        </authorList>
    </citation>
    <scope>NUCLEOTIDE SEQUENCE [LARGE SCALE GENOMIC DNA]</scope>
    <source>
        <strain evidence="2 3">JCM 10282</strain>
    </source>
</reference>
<gene>
    <name evidence="2" type="ORF">GRI59_05240</name>
</gene>
<evidence type="ECO:0000313" key="3">
    <source>
        <dbReference type="Proteomes" id="UP000430021"/>
    </source>
</evidence>
<proteinExistence type="predicted"/>
<organism evidence="2 3">
    <name type="scientific">Erythrobacter ramosus</name>
    <dbReference type="NCBI Taxonomy" id="35811"/>
    <lineage>
        <taxon>Bacteria</taxon>
        <taxon>Pseudomonadati</taxon>
        <taxon>Pseudomonadota</taxon>
        <taxon>Alphaproteobacteria</taxon>
        <taxon>Sphingomonadales</taxon>
        <taxon>Erythrobacteraceae</taxon>
        <taxon>Erythrobacter/Porphyrobacter group</taxon>
        <taxon>Erythrobacter</taxon>
    </lineage>
</organism>
<dbReference type="Proteomes" id="UP000430021">
    <property type="component" value="Unassembled WGS sequence"/>
</dbReference>
<evidence type="ECO:0000313" key="2">
    <source>
        <dbReference type="EMBL" id="MXP38020.1"/>
    </source>
</evidence>
<protein>
    <submittedName>
        <fullName evidence="2">RecX family transcriptional regulator</fullName>
    </submittedName>
</protein>
<feature type="region of interest" description="Disordered" evidence="1">
    <location>
        <begin position="1"/>
        <end position="33"/>
    </location>
</feature>
<feature type="compositionally biased region" description="Polar residues" evidence="1">
    <location>
        <begin position="1"/>
        <end position="13"/>
    </location>
</feature>
<name>A0A6I4UGH4_9SPHN</name>
<dbReference type="OrthoDB" id="7432442at2"/>
<accession>A0A6I4UGH4</accession>
<dbReference type="EMBL" id="WTYB01000001">
    <property type="protein sequence ID" value="MXP38020.1"/>
    <property type="molecule type" value="Genomic_DNA"/>
</dbReference>
<feature type="compositionally biased region" description="Basic and acidic residues" evidence="1">
    <location>
        <begin position="15"/>
        <end position="24"/>
    </location>
</feature>